<gene>
    <name evidence="8" type="ORF">GCM10010276_64740</name>
</gene>
<keyword evidence="2 4" id="KW-0472">Membrane</keyword>
<keyword evidence="6" id="KW-0732">Signal</keyword>
<comment type="caution">
    <text evidence="8">The sequence shown here is derived from an EMBL/GenBank/DDBJ whole genome shotgun (WGS) entry which is preliminary data.</text>
</comment>
<proteinExistence type="predicted"/>
<evidence type="ECO:0000313" key="9">
    <source>
        <dbReference type="Proteomes" id="UP001501777"/>
    </source>
</evidence>
<dbReference type="RefSeq" id="WP_425585820.1">
    <property type="nucleotide sequence ID" value="NZ_BAAASG010000016.1"/>
</dbReference>
<keyword evidence="3" id="KW-0998">Cell outer membrane</keyword>
<organism evidence="8 9">
    <name type="scientific">Streptomyces longisporus</name>
    <dbReference type="NCBI Taxonomy" id="1948"/>
    <lineage>
        <taxon>Bacteria</taxon>
        <taxon>Bacillati</taxon>
        <taxon>Actinomycetota</taxon>
        <taxon>Actinomycetes</taxon>
        <taxon>Kitasatosporales</taxon>
        <taxon>Streptomycetaceae</taxon>
        <taxon>Streptomyces</taxon>
    </lineage>
</organism>
<name>A0ABN3MVE6_STRLO</name>
<dbReference type="PANTHER" id="PTHR30329:SF21">
    <property type="entry name" value="LIPOPROTEIN YIAD-RELATED"/>
    <property type="match status" value="1"/>
</dbReference>
<feature type="signal peptide" evidence="6">
    <location>
        <begin position="1"/>
        <end position="36"/>
    </location>
</feature>
<evidence type="ECO:0000259" key="7">
    <source>
        <dbReference type="PROSITE" id="PS51123"/>
    </source>
</evidence>
<dbReference type="CDD" id="cd07185">
    <property type="entry name" value="OmpA_C-like"/>
    <property type="match status" value="1"/>
</dbReference>
<dbReference type="InterPro" id="IPR036737">
    <property type="entry name" value="OmpA-like_sf"/>
</dbReference>
<dbReference type="InterPro" id="IPR050330">
    <property type="entry name" value="Bact_OuterMem_StrucFunc"/>
</dbReference>
<dbReference type="PROSITE" id="PS51123">
    <property type="entry name" value="OMPA_2"/>
    <property type="match status" value="1"/>
</dbReference>
<evidence type="ECO:0000256" key="2">
    <source>
        <dbReference type="ARBA" id="ARBA00023136"/>
    </source>
</evidence>
<feature type="chain" id="PRO_5045470115" evidence="6">
    <location>
        <begin position="37"/>
        <end position="215"/>
    </location>
</feature>
<evidence type="ECO:0000313" key="8">
    <source>
        <dbReference type="EMBL" id="GAA2509698.1"/>
    </source>
</evidence>
<accession>A0ABN3MVE6</accession>
<comment type="subcellular location">
    <subcellularLocation>
        <location evidence="1">Cell outer membrane</location>
    </subcellularLocation>
</comment>
<evidence type="ECO:0000256" key="4">
    <source>
        <dbReference type="PROSITE-ProRule" id="PRU00473"/>
    </source>
</evidence>
<evidence type="ECO:0000256" key="6">
    <source>
        <dbReference type="SAM" id="SignalP"/>
    </source>
</evidence>
<protein>
    <submittedName>
        <fullName evidence="8">OmpA family protein</fullName>
    </submittedName>
</protein>
<dbReference type="PANTHER" id="PTHR30329">
    <property type="entry name" value="STATOR ELEMENT OF FLAGELLAR MOTOR COMPLEX"/>
    <property type="match status" value="1"/>
</dbReference>
<dbReference type="InterPro" id="IPR006664">
    <property type="entry name" value="OMP_bac"/>
</dbReference>
<evidence type="ECO:0000256" key="5">
    <source>
        <dbReference type="SAM" id="MobiDB-lite"/>
    </source>
</evidence>
<dbReference type="Pfam" id="PF00691">
    <property type="entry name" value="OmpA"/>
    <property type="match status" value="1"/>
</dbReference>
<feature type="region of interest" description="Disordered" evidence="5">
    <location>
        <begin position="35"/>
        <end position="60"/>
    </location>
</feature>
<evidence type="ECO:0000256" key="3">
    <source>
        <dbReference type="ARBA" id="ARBA00023237"/>
    </source>
</evidence>
<feature type="domain" description="OmpA-like" evidence="7">
    <location>
        <begin position="96"/>
        <end position="214"/>
    </location>
</feature>
<sequence>MTDTSPRTGAPRLALALTAASLMVATNLIGTVTAHADDTPSVPPGTEPSASAPVKVDPNDPDLKLPEGATLAAPKVLDIKSVVEDQSGDERREDTNSDVKFALQAEVLFSKDSAKLSDEAKARIAAIADEIKKQNATKVRVFGFTDNLGSAAHGDVLSRQRANAVQDVLDQELHDPNITFEVRGYGEQYPIADNSTEAGRRKNRRVEVTFPRSES</sequence>
<evidence type="ECO:0000256" key="1">
    <source>
        <dbReference type="ARBA" id="ARBA00004442"/>
    </source>
</evidence>
<keyword evidence="9" id="KW-1185">Reference proteome</keyword>
<dbReference type="Proteomes" id="UP001501777">
    <property type="component" value="Unassembled WGS sequence"/>
</dbReference>
<reference evidence="8 9" key="1">
    <citation type="journal article" date="2019" name="Int. J. Syst. Evol. Microbiol.">
        <title>The Global Catalogue of Microorganisms (GCM) 10K type strain sequencing project: providing services to taxonomists for standard genome sequencing and annotation.</title>
        <authorList>
            <consortium name="The Broad Institute Genomics Platform"/>
            <consortium name="The Broad Institute Genome Sequencing Center for Infectious Disease"/>
            <person name="Wu L."/>
            <person name="Ma J."/>
        </authorList>
    </citation>
    <scope>NUCLEOTIDE SEQUENCE [LARGE SCALE GENOMIC DNA]</scope>
    <source>
        <strain evidence="8 9">JCM 4395</strain>
    </source>
</reference>
<dbReference type="SUPFAM" id="SSF103088">
    <property type="entry name" value="OmpA-like"/>
    <property type="match status" value="1"/>
</dbReference>
<feature type="region of interest" description="Disordered" evidence="5">
    <location>
        <begin position="192"/>
        <end position="215"/>
    </location>
</feature>
<dbReference type="InterPro" id="IPR006665">
    <property type="entry name" value="OmpA-like"/>
</dbReference>
<dbReference type="PRINTS" id="PR01021">
    <property type="entry name" value="OMPADOMAIN"/>
</dbReference>
<dbReference type="Gene3D" id="3.30.1330.60">
    <property type="entry name" value="OmpA-like domain"/>
    <property type="match status" value="1"/>
</dbReference>
<dbReference type="EMBL" id="BAAASG010000016">
    <property type="protein sequence ID" value="GAA2509698.1"/>
    <property type="molecule type" value="Genomic_DNA"/>
</dbReference>